<evidence type="ECO:0008006" key="3">
    <source>
        <dbReference type="Google" id="ProtNLM"/>
    </source>
</evidence>
<protein>
    <recommendedName>
        <fullName evidence="3">(+)RNA virus helicase C-terminal domain-containing protein</fullName>
    </recommendedName>
</protein>
<dbReference type="InterPro" id="IPR027417">
    <property type="entry name" value="P-loop_NTPase"/>
</dbReference>
<gene>
    <name evidence="1" type="ORF">EVAR_49134_1</name>
</gene>
<keyword evidence="2" id="KW-1185">Reference proteome</keyword>
<name>A0A4C1YR82_EUMVA</name>
<dbReference type="OrthoDB" id="9995375at2759"/>
<sequence length="101" mass="11600">MAKVVTRSKLFSNTREDWVVPDITWVNGVPCCGKTTWVVKHFEMRRDVVITTTREAANDLREKLASRLGTDAVIIFRMMVSVHQDRLFTKMAFGGRRDAIN</sequence>
<proteinExistence type="predicted"/>
<dbReference type="Proteomes" id="UP000299102">
    <property type="component" value="Unassembled WGS sequence"/>
</dbReference>
<comment type="caution">
    <text evidence="1">The sequence shown here is derived from an EMBL/GenBank/DDBJ whole genome shotgun (WGS) entry which is preliminary data.</text>
</comment>
<reference evidence="1 2" key="1">
    <citation type="journal article" date="2019" name="Commun. Biol.">
        <title>The bagworm genome reveals a unique fibroin gene that provides high tensile strength.</title>
        <authorList>
            <person name="Kono N."/>
            <person name="Nakamura H."/>
            <person name="Ohtoshi R."/>
            <person name="Tomita M."/>
            <person name="Numata K."/>
            <person name="Arakawa K."/>
        </authorList>
    </citation>
    <scope>NUCLEOTIDE SEQUENCE [LARGE SCALE GENOMIC DNA]</scope>
</reference>
<accession>A0A4C1YR82</accession>
<organism evidence="1 2">
    <name type="scientific">Eumeta variegata</name>
    <name type="common">Bagworm moth</name>
    <name type="synonym">Eumeta japonica</name>
    <dbReference type="NCBI Taxonomy" id="151549"/>
    <lineage>
        <taxon>Eukaryota</taxon>
        <taxon>Metazoa</taxon>
        <taxon>Ecdysozoa</taxon>
        <taxon>Arthropoda</taxon>
        <taxon>Hexapoda</taxon>
        <taxon>Insecta</taxon>
        <taxon>Pterygota</taxon>
        <taxon>Neoptera</taxon>
        <taxon>Endopterygota</taxon>
        <taxon>Lepidoptera</taxon>
        <taxon>Glossata</taxon>
        <taxon>Ditrysia</taxon>
        <taxon>Tineoidea</taxon>
        <taxon>Psychidae</taxon>
        <taxon>Oiketicinae</taxon>
        <taxon>Eumeta</taxon>
    </lineage>
</organism>
<dbReference type="Gene3D" id="3.40.50.300">
    <property type="entry name" value="P-loop containing nucleotide triphosphate hydrolases"/>
    <property type="match status" value="1"/>
</dbReference>
<evidence type="ECO:0000313" key="2">
    <source>
        <dbReference type="Proteomes" id="UP000299102"/>
    </source>
</evidence>
<evidence type="ECO:0000313" key="1">
    <source>
        <dbReference type="EMBL" id="GBP76845.1"/>
    </source>
</evidence>
<dbReference type="EMBL" id="BGZK01001306">
    <property type="protein sequence ID" value="GBP76845.1"/>
    <property type="molecule type" value="Genomic_DNA"/>
</dbReference>
<dbReference type="AlphaFoldDB" id="A0A4C1YR82"/>